<comment type="pathway">
    <text evidence="1 8">Purine metabolism; guanine degradation; xanthine from guanine: step 1/1.</text>
</comment>
<evidence type="ECO:0000313" key="10">
    <source>
        <dbReference type="EMBL" id="ASJ22984.1"/>
    </source>
</evidence>
<evidence type="ECO:0000256" key="2">
    <source>
        <dbReference type="ARBA" id="ARBA00006745"/>
    </source>
</evidence>
<evidence type="ECO:0000259" key="9">
    <source>
        <dbReference type="Pfam" id="PF01979"/>
    </source>
</evidence>
<dbReference type="InterPro" id="IPR011059">
    <property type="entry name" value="Metal-dep_hydrolase_composite"/>
</dbReference>
<dbReference type="NCBIfam" id="TIGR02967">
    <property type="entry name" value="guan_deamin"/>
    <property type="match status" value="1"/>
</dbReference>
<dbReference type="NCBIfam" id="NF006679">
    <property type="entry name" value="PRK09228.1"/>
    <property type="match status" value="1"/>
</dbReference>
<dbReference type="EMBL" id="CP022115">
    <property type="protein sequence ID" value="ASJ22984.1"/>
    <property type="molecule type" value="Genomic_DNA"/>
</dbReference>
<dbReference type="GO" id="GO:0008892">
    <property type="term" value="F:guanine deaminase activity"/>
    <property type="evidence" value="ECO:0007669"/>
    <property type="project" value="UniProtKB-UniRule"/>
</dbReference>
<gene>
    <name evidence="10" type="ORF">LHGZ1_0153</name>
</gene>
<dbReference type="InterPro" id="IPR032466">
    <property type="entry name" value="Metal_Hydrolase"/>
</dbReference>
<evidence type="ECO:0000313" key="11">
    <source>
        <dbReference type="Proteomes" id="UP000197424"/>
    </source>
</evidence>
<dbReference type="GO" id="GO:0008270">
    <property type="term" value="F:zinc ion binding"/>
    <property type="evidence" value="ECO:0007669"/>
    <property type="project" value="UniProtKB-UniRule"/>
</dbReference>
<dbReference type="Gene3D" id="3.20.20.140">
    <property type="entry name" value="Metal-dependent hydrolases"/>
    <property type="match status" value="1"/>
</dbReference>
<dbReference type="SUPFAM" id="SSF51338">
    <property type="entry name" value="Composite domain of metallo-dependent hydrolases"/>
    <property type="match status" value="1"/>
</dbReference>
<dbReference type="InterPro" id="IPR014311">
    <property type="entry name" value="Guanine_deaminase"/>
</dbReference>
<evidence type="ECO:0000256" key="5">
    <source>
        <dbReference type="ARBA" id="ARBA00022801"/>
    </source>
</evidence>
<protein>
    <recommendedName>
        <fullName evidence="3 7">Guanine deaminase</fullName>
        <shortName evidence="8">Guanase</shortName>
        <ecNumber evidence="3 7">3.5.4.3</ecNumber>
    </recommendedName>
    <alternativeName>
        <fullName evidence="8">Guanine aminohydrolase</fullName>
    </alternativeName>
</protein>
<feature type="domain" description="Amidohydrolase-related" evidence="9">
    <location>
        <begin position="67"/>
        <end position="429"/>
    </location>
</feature>
<keyword evidence="4 8" id="KW-0479">Metal-binding</keyword>
<dbReference type="EC" id="3.5.4.3" evidence="3 7"/>
<dbReference type="CDD" id="cd01303">
    <property type="entry name" value="GDEase"/>
    <property type="match status" value="1"/>
</dbReference>
<proteinExistence type="inferred from homology"/>
<dbReference type="RefSeq" id="WP_088859853.1">
    <property type="nucleotide sequence ID" value="NZ_CP022115.1"/>
</dbReference>
<dbReference type="Gene3D" id="2.30.40.10">
    <property type="entry name" value="Urease, subunit C, domain 1"/>
    <property type="match status" value="1"/>
</dbReference>
<organism evidence="10 11">
    <name type="scientific">Laribacter hongkongensis</name>
    <dbReference type="NCBI Taxonomy" id="168471"/>
    <lineage>
        <taxon>Bacteria</taxon>
        <taxon>Pseudomonadati</taxon>
        <taxon>Pseudomonadota</taxon>
        <taxon>Betaproteobacteria</taxon>
        <taxon>Neisseriales</taxon>
        <taxon>Aquaspirillaceae</taxon>
        <taxon>Laribacter</taxon>
    </lineage>
</organism>
<evidence type="ECO:0000256" key="8">
    <source>
        <dbReference type="RuleBase" id="RU366009"/>
    </source>
</evidence>
<dbReference type="GO" id="GO:0006147">
    <property type="term" value="P:guanine catabolic process"/>
    <property type="evidence" value="ECO:0007669"/>
    <property type="project" value="UniProtKB-UniRule"/>
</dbReference>
<evidence type="ECO:0000256" key="3">
    <source>
        <dbReference type="ARBA" id="ARBA00012781"/>
    </source>
</evidence>
<keyword evidence="6 8" id="KW-0862">Zinc</keyword>
<dbReference type="OrthoDB" id="3189065at2"/>
<name>A0A248LET1_9NEIS</name>
<dbReference type="GO" id="GO:0005829">
    <property type="term" value="C:cytosol"/>
    <property type="evidence" value="ECO:0007669"/>
    <property type="project" value="TreeGrafter"/>
</dbReference>
<keyword evidence="5 8" id="KW-0378">Hydrolase</keyword>
<dbReference type="UniPathway" id="UPA00603">
    <property type="reaction ID" value="UER00660"/>
</dbReference>
<comment type="catalytic activity">
    <reaction evidence="8">
        <text>guanine + H2O + H(+) = xanthine + NH4(+)</text>
        <dbReference type="Rhea" id="RHEA:14665"/>
        <dbReference type="ChEBI" id="CHEBI:15377"/>
        <dbReference type="ChEBI" id="CHEBI:15378"/>
        <dbReference type="ChEBI" id="CHEBI:16235"/>
        <dbReference type="ChEBI" id="CHEBI:17712"/>
        <dbReference type="ChEBI" id="CHEBI:28938"/>
        <dbReference type="EC" id="3.5.4.3"/>
    </reaction>
</comment>
<evidence type="ECO:0000256" key="7">
    <source>
        <dbReference type="NCBIfam" id="TIGR02967"/>
    </source>
</evidence>
<dbReference type="InterPro" id="IPR051607">
    <property type="entry name" value="Metallo-dep_hydrolases"/>
</dbReference>
<dbReference type="AlphaFoldDB" id="A0A248LET1"/>
<comment type="cofactor">
    <cofactor evidence="8">
        <name>Zn(2+)</name>
        <dbReference type="ChEBI" id="CHEBI:29105"/>
    </cofactor>
    <text evidence="8">Binds 1 zinc ion per subunit.</text>
</comment>
<dbReference type="Proteomes" id="UP000197424">
    <property type="component" value="Chromosome"/>
</dbReference>
<dbReference type="FunFam" id="3.20.20.140:FF:000022">
    <property type="entry name" value="Guanine deaminase"/>
    <property type="match status" value="1"/>
</dbReference>
<comment type="similarity">
    <text evidence="2 8">Belongs to the metallo-dependent hydrolases superfamily. ATZ/TRZ family.</text>
</comment>
<accession>A0A248LET1</accession>
<evidence type="ECO:0000256" key="1">
    <source>
        <dbReference type="ARBA" id="ARBA00004984"/>
    </source>
</evidence>
<sequence length="436" mass="47341">MKTAVRGALLSFSADPLREEADSCMQYEPDGIVLMEAGRIVGLGPASHILPLLGPDTELVHYPHKLILPGFIDSHVHYPQTEMIAAPGGQLLEWLERYTFVVEQRFAEQAHADRVAAFFVSELLRNGTTCAATFCTVHPQSVDALFGAAARYDMRLLAGKVCMDIHAPAALLDTPQRAWDESGELIARWHGKGRAEYVITPRFAGSSTREQLEMLGALAARHPDMAIQSHVAENRAEVHWMRRRFPECEHYTGIYHRYGLLRPRAVYGHGIYLAESERHLLAETGAAIAHCPTSNFFLGSGAFNVHQARQAALPVKVGLATDIGAGTSFSMLATMGAAYKAAQLNGNALTARQAFYLATRGGAEALGIADKVGSLAVGLEADLCVLDLHSTPLIDFRMQQADSLDDVLFVQMMLADDRAVAATWVAGRCVYSAAAA</sequence>
<comment type="function">
    <text evidence="8">Catalyzes the hydrolytic deamination of guanine, producing xanthine and ammonia.</text>
</comment>
<dbReference type="InterPro" id="IPR006680">
    <property type="entry name" value="Amidohydro-rel"/>
</dbReference>
<dbReference type="PANTHER" id="PTHR11271:SF6">
    <property type="entry name" value="GUANINE DEAMINASE"/>
    <property type="match status" value="1"/>
</dbReference>
<dbReference type="PANTHER" id="PTHR11271">
    <property type="entry name" value="GUANINE DEAMINASE"/>
    <property type="match status" value="1"/>
</dbReference>
<dbReference type="Pfam" id="PF01979">
    <property type="entry name" value="Amidohydro_1"/>
    <property type="match status" value="1"/>
</dbReference>
<reference evidence="11" key="1">
    <citation type="submission" date="2017-06" db="EMBL/GenBank/DDBJ databases">
        <title>Whole genome sequence of Laribacter hongkongensis LHGZ1.</title>
        <authorList>
            <person name="Chen D."/>
            <person name="Wu H."/>
            <person name="Chen J."/>
        </authorList>
    </citation>
    <scope>NUCLEOTIDE SEQUENCE [LARGE SCALE GENOMIC DNA]</scope>
    <source>
        <strain evidence="11">LHGZ1</strain>
    </source>
</reference>
<dbReference type="SUPFAM" id="SSF51556">
    <property type="entry name" value="Metallo-dependent hydrolases"/>
    <property type="match status" value="1"/>
</dbReference>
<evidence type="ECO:0000256" key="4">
    <source>
        <dbReference type="ARBA" id="ARBA00022723"/>
    </source>
</evidence>
<evidence type="ECO:0000256" key="6">
    <source>
        <dbReference type="ARBA" id="ARBA00022833"/>
    </source>
</evidence>